<evidence type="ECO:0000313" key="2">
    <source>
        <dbReference type="EMBL" id="KAJ8907980.1"/>
    </source>
</evidence>
<organism evidence="2 3">
    <name type="scientific">Rhodosorus marinus</name>
    <dbReference type="NCBI Taxonomy" id="101924"/>
    <lineage>
        <taxon>Eukaryota</taxon>
        <taxon>Rhodophyta</taxon>
        <taxon>Stylonematophyceae</taxon>
        <taxon>Stylonematales</taxon>
        <taxon>Stylonemataceae</taxon>
        <taxon>Rhodosorus</taxon>
    </lineage>
</organism>
<gene>
    <name evidence="2" type="ORF">NDN08_008081</name>
</gene>
<reference evidence="2 3" key="1">
    <citation type="journal article" date="2023" name="Nat. Commun.">
        <title>Origin of minicircular mitochondrial genomes in red algae.</title>
        <authorList>
            <person name="Lee Y."/>
            <person name="Cho C.H."/>
            <person name="Lee Y.M."/>
            <person name="Park S.I."/>
            <person name="Yang J.H."/>
            <person name="West J.A."/>
            <person name="Bhattacharya D."/>
            <person name="Yoon H.S."/>
        </authorList>
    </citation>
    <scope>NUCLEOTIDE SEQUENCE [LARGE SCALE GENOMIC DNA]</scope>
    <source>
        <strain evidence="2 3">CCMP1338</strain>
        <tissue evidence="2">Whole cell</tissue>
    </source>
</reference>
<comment type="caution">
    <text evidence="2">The sequence shown here is derived from an EMBL/GenBank/DDBJ whole genome shotgun (WGS) entry which is preliminary data.</text>
</comment>
<feature type="chain" id="PRO_5044001180" evidence="1">
    <location>
        <begin position="26"/>
        <end position="366"/>
    </location>
</feature>
<keyword evidence="1" id="KW-0732">Signal</keyword>
<name>A0AAV8UZC7_9RHOD</name>
<sequence>MKLILTNTALLLAAVLLVFTDFGAAVAWRDWRKNADIPTWVIPGFCYGSDRLRNRVFRVDQNLACTENAIEIAVEGGVATPFDGIKNCLFQVAQVYTTCAVGGEKKVRAVIRQIYYIPQSTKELLNRMVAFMNGNESQIYCFEAKFRVGGFLQAPVVWKFSTSRGIRGASSGMIDAKIDYFVDRSVPLRLPREANAATVAFMKEAVMGYTVDEKVNTSVRTVLYVPTSFLYKDTELLSKLRKTAEEEKANFKVYNGPNDVSLCEELSQANIVVLPDWQQGVVSFCMKTNAHLITSVGISDEETFEWYYLNILSLMLVRVYKYERMYTGELGKFGVNFNLVSERLAKNLKDEVWQEDPEQFFQNPHL</sequence>
<dbReference type="EMBL" id="JAMWBK010000002">
    <property type="protein sequence ID" value="KAJ8907980.1"/>
    <property type="molecule type" value="Genomic_DNA"/>
</dbReference>
<keyword evidence="3" id="KW-1185">Reference proteome</keyword>
<proteinExistence type="predicted"/>
<dbReference type="Proteomes" id="UP001157974">
    <property type="component" value="Unassembled WGS sequence"/>
</dbReference>
<accession>A0AAV8UZC7</accession>
<protein>
    <submittedName>
        <fullName evidence="2">Uncharacterized protein</fullName>
    </submittedName>
</protein>
<dbReference type="AlphaFoldDB" id="A0AAV8UZC7"/>
<evidence type="ECO:0000256" key="1">
    <source>
        <dbReference type="SAM" id="SignalP"/>
    </source>
</evidence>
<evidence type="ECO:0000313" key="3">
    <source>
        <dbReference type="Proteomes" id="UP001157974"/>
    </source>
</evidence>
<feature type="signal peptide" evidence="1">
    <location>
        <begin position="1"/>
        <end position="25"/>
    </location>
</feature>